<feature type="region of interest" description="Disordered" evidence="2">
    <location>
        <begin position="492"/>
        <end position="536"/>
    </location>
</feature>
<keyword evidence="4" id="KW-1185">Reference proteome</keyword>
<feature type="compositionally biased region" description="Basic and acidic residues" evidence="2">
    <location>
        <begin position="115"/>
        <end position="130"/>
    </location>
</feature>
<feature type="compositionally biased region" description="Polar residues" evidence="2">
    <location>
        <begin position="769"/>
        <end position="799"/>
    </location>
</feature>
<reference evidence="4" key="1">
    <citation type="submission" date="2017-02" db="EMBL/GenBank/DDBJ databases">
        <authorList>
            <person name="Tafer H."/>
            <person name="Lopandic K."/>
        </authorList>
    </citation>
    <scope>NUCLEOTIDE SEQUENCE [LARGE SCALE GENOMIC DNA]</scope>
    <source>
        <strain evidence="4">CBS 366.77</strain>
    </source>
</reference>
<feature type="compositionally biased region" description="Polar residues" evidence="2">
    <location>
        <begin position="706"/>
        <end position="721"/>
    </location>
</feature>
<evidence type="ECO:0000313" key="4">
    <source>
        <dbReference type="Proteomes" id="UP000266188"/>
    </source>
</evidence>
<sequence length="842" mass="93405">MNFQDTRKFSPLTFPNPPQPLRINHPSQRSVTGPPSSTARTVPFMNSGRGEIVESQTRGFSMTAEEDRATVTDSTENVTPKTVRTRNEFVYSPSVYDRPQGAGGTGGNGEEGYDSDGREEERKKRSKEFIVRGNQMDIFEESTFTPSTNASTTQPTRGGYAPTPPHPEYQSTVSLQQQLVSHSNSLHYHVDSAINRLARTFEKANNWTTDQVMRQVDNMADAAEQLASQASRQNEILAELKQMVYELNNQIDAVRNESREMEGRLREGILDDIRKIRAESVVAKSSTLLPVAVANGMRRDSKFIPPSGSRYSGIGVQTRESRETLCPRETGTGRYSHQPLTKRESRGWSSMNNLNTPYNTERREPGQLLRQVKSKPSLTSMGKRTEHPQMQMQMQPVDEDVHPPQFLSFPSSVDTVATTSTSNSNVSSSSTRSIENDRPAPLEVKKRSLKKTQKSSPSLNGRQTPLGHEPKKSTECFTGKSLFLPESFMTSTDDLRESGLRSATQQLPSTQGQAQSEHVPQSNENIPDGKAPISSDKGPSAINTGLNEGLLLQHPAFRYDQSNFHTGIDQLNPENLGQSPTMQNGKPPAGFGQEQIYPNTLNHNSRHLVNNPRPPIPNPIVDDFKDESPRKSNQGIPAEDTQKTPRKPNNQKITSQPGDTTNRTPKRRVMRMGIFSDNRRREVQPSSNSNVGADENRGLELGGSNAPGNNGSKVPEAQSQGVFGRERHCEGHDNNQLERGHALKENQKTPRKRVGMGMFGFGRRREVDTSNTASQYRTGSNLTDSDTDKQPSTTDNSQSGKEKQYESNRKPSTTYVLYASPPTLPPPSYPPPPTPTEHNDNG</sequence>
<feature type="region of interest" description="Disordered" evidence="2">
    <location>
        <begin position="1"/>
        <end position="169"/>
    </location>
</feature>
<feature type="compositionally biased region" description="Pro residues" evidence="2">
    <location>
        <begin position="822"/>
        <end position="835"/>
    </location>
</feature>
<feature type="compositionally biased region" description="Basic and acidic residues" evidence="2">
    <location>
        <begin position="724"/>
        <end position="748"/>
    </location>
</feature>
<gene>
    <name evidence="3" type="ORF">PHISCL_05282</name>
</gene>
<name>A0A3A2ZGP9_9EURO</name>
<feature type="region of interest" description="Disordered" evidence="2">
    <location>
        <begin position="571"/>
        <end position="842"/>
    </location>
</feature>
<comment type="caution">
    <text evidence="3">The sequence shown here is derived from an EMBL/GenBank/DDBJ whole genome shotgun (WGS) entry which is preliminary data.</text>
</comment>
<feature type="compositionally biased region" description="Basic and acidic residues" evidence="2">
    <location>
        <begin position="434"/>
        <end position="446"/>
    </location>
</feature>
<evidence type="ECO:0000256" key="1">
    <source>
        <dbReference type="SAM" id="Coils"/>
    </source>
</evidence>
<feature type="compositionally biased region" description="Polar residues" evidence="2">
    <location>
        <begin position="572"/>
        <end position="584"/>
    </location>
</feature>
<feature type="compositionally biased region" description="Polar residues" evidence="2">
    <location>
        <begin position="501"/>
        <end position="525"/>
    </location>
</feature>
<organism evidence="3 4">
    <name type="scientific">Aspergillus sclerotialis</name>
    <dbReference type="NCBI Taxonomy" id="2070753"/>
    <lineage>
        <taxon>Eukaryota</taxon>
        <taxon>Fungi</taxon>
        <taxon>Dikarya</taxon>
        <taxon>Ascomycota</taxon>
        <taxon>Pezizomycotina</taxon>
        <taxon>Eurotiomycetes</taxon>
        <taxon>Eurotiomycetidae</taxon>
        <taxon>Eurotiales</taxon>
        <taxon>Aspergillaceae</taxon>
        <taxon>Aspergillus</taxon>
        <taxon>Aspergillus subgen. Polypaecilum</taxon>
    </lineage>
</organism>
<feature type="region of interest" description="Disordered" evidence="2">
    <location>
        <begin position="304"/>
        <end position="478"/>
    </location>
</feature>
<dbReference type="OrthoDB" id="4339014at2759"/>
<feature type="compositionally biased region" description="Gly residues" evidence="2">
    <location>
        <begin position="101"/>
        <end position="110"/>
    </location>
</feature>
<keyword evidence="1" id="KW-0175">Coiled coil</keyword>
<feature type="compositionally biased region" description="Polar residues" evidence="2">
    <location>
        <begin position="142"/>
        <end position="156"/>
    </location>
</feature>
<feature type="coiled-coil region" evidence="1">
    <location>
        <begin position="213"/>
        <end position="264"/>
    </location>
</feature>
<evidence type="ECO:0000256" key="2">
    <source>
        <dbReference type="SAM" id="MobiDB-lite"/>
    </source>
</evidence>
<accession>A0A3A2ZGP9</accession>
<feature type="compositionally biased region" description="Polar residues" evidence="2">
    <location>
        <begin position="347"/>
        <end position="359"/>
    </location>
</feature>
<feature type="compositionally biased region" description="Polar residues" evidence="2">
    <location>
        <begin position="374"/>
        <end position="394"/>
    </location>
</feature>
<feature type="compositionally biased region" description="Polar residues" evidence="2">
    <location>
        <begin position="25"/>
        <end position="40"/>
    </location>
</feature>
<feature type="compositionally biased region" description="Polar residues" evidence="2">
    <location>
        <begin position="647"/>
        <end position="663"/>
    </location>
</feature>
<feature type="compositionally biased region" description="Low complexity" evidence="2">
    <location>
        <begin position="411"/>
        <end position="433"/>
    </location>
</feature>
<feature type="compositionally biased region" description="Polar residues" evidence="2">
    <location>
        <begin position="71"/>
        <end position="82"/>
    </location>
</feature>
<dbReference type="Proteomes" id="UP000266188">
    <property type="component" value="Unassembled WGS sequence"/>
</dbReference>
<dbReference type="AlphaFoldDB" id="A0A3A2ZGP9"/>
<dbReference type="EMBL" id="MVGC01000171">
    <property type="protein sequence ID" value="RJE22379.1"/>
    <property type="molecule type" value="Genomic_DNA"/>
</dbReference>
<proteinExistence type="predicted"/>
<feature type="compositionally biased region" description="Polar residues" evidence="2">
    <location>
        <begin position="454"/>
        <end position="463"/>
    </location>
</feature>
<protein>
    <submittedName>
        <fullName evidence="3">Uncharacterized protein</fullName>
    </submittedName>
</protein>
<feature type="compositionally biased region" description="Basic and acidic residues" evidence="2">
    <location>
        <begin position="800"/>
        <end position="809"/>
    </location>
</feature>
<evidence type="ECO:0000313" key="3">
    <source>
        <dbReference type="EMBL" id="RJE22379.1"/>
    </source>
</evidence>